<dbReference type="Pfam" id="PF21056">
    <property type="entry name" value="ZSWIM1-3_RNaseH-like"/>
    <property type="match status" value="2"/>
</dbReference>
<protein>
    <recommendedName>
        <fullName evidence="3">SWIM-type domain-containing protein</fullName>
    </recommendedName>
</protein>
<dbReference type="EMBL" id="NCKW01010086">
    <property type="protein sequence ID" value="POM65557.1"/>
    <property type="molecule type" value="Genomic_DNA"/>
</dbReference>
<keyword evidence="1" id="KW-0479">Metal-binding</keyword>
<proteinExistence type="predicted"/>
<dbReference type="InterPro" id="IPR048325">
    <property type="entry name" value="ZSWIM3_N"/>
</dbReference>
<accession>A0A2P4XJ45</accession>
<keyword evidence="5" id="KW-1185">Reference proteome</keyword>
<dbReference type="AlphaFoldDB" id="A0A2P4XJ45"/>
<evidence type="ECO:0000313" key="4">
    <source>
        <dbReference type="EMBL" id="POM65557.1"/>
    </source>
</evidence>
<evidence type="ECO:0000256" key="2">
    <source>
        <dbReference type="SAM" id="MobiDB-lite"/>
    </source>
</evidence>
<evidence type="ECO:0000259" key="3">
    <source>
        <dbReference type="PROSITE" id="PS50966"/>
    </source>
</evidence>
<dbReference type="PANTHER" id="PTHR31569">
    <property type="entry name" value="SWIM-TYPE DOMAIN-CONTAINING PROTEIN"/>
    <property type="match status" value="1"/>
</dbReference>
<organism evidence="4 5">
    <name type="scientific">Phytophthora palmivora</name>
    <dbReference type="NCBI Taxonomy" id="4796"/>
    <lineage>
        <taxon>Eukaryota</taxon>
        <taxon>Sar</taxon>
        <taxon>Stramenopiles</taxon>
        <taxon>Oomycota</taxon>
        <taxon>Peronosporomycetes</taxon>
        <taxon>Peronosporales</taxon>
        <taxon>Peronosporaceae</taxon>
        <taxon>Phytophthora</taxon>
    </lineage>
</organism>
<keyword evidence="1" id="KW-0863">Zinc-finger</keyword>
<feature type="region of interest" description="Disordered" evidence="2">
    <location>
        <begin position="1"/>
        <end position="30"/>
    </location>
</feature>
<dbReference type="InterPro" id="IPR048324">
    <property type="entry name" value="ZSWIM1-3_RNaseH-like"/>
</dbReference>
<dbReference type="InterPro" id="IPR007527">
    <property type="entry name" value="Znf_SWIM"/>
</dbReference>
<dbReference type="PROSITE" id="PS50966">
    <property type="entry name" value="ZF_SWIM"/>
    <property type="match status" value="1"/>
</dbReference>
<feature type="domain" description="SWIM-type" evidence="3">
    <location>
        <begin position="594"/>
        <end position="635"/>
    </location>
</feature>
<gene>
    <name evidence="4" type="ORF">PHPALM_18705</name>
</gene>
<dbReference type="InterPro" id="IPR052579">
    <property type="entry name" value="Zinc_finger_SWIM"/>
</dbReference>
<dbReference type="OrthoDB" id="124789at2759"/>
<dbReference type="PANTHER" id="PTHR31569:SF4">
    <property type="entry name" value="SWIM-TYPE DOMAIN-CONTAINING PROTEIN"/>
    <property type="match status" value="1"/>
</dbReference>
<keyword evidence="1" id="KW-0862">Zinc</keyword>
<name>A0A2P4XJ45_9STRA</name>
<dbReference type="Pfam" id="PF21599">
    <property type="entry name" value="ZSWIM3_N"/>
    <property type="match status" value="1"/>
</dbReference>
<reference evidence="4 5" key="1">
    <citation type="journal article" date="2017" name="Genome Biol. Evol.">
        <title>Phytophthora megakarya and P. palmivora, closely related causal agents of cacao black pod rot, underwent increases in genome sizes and gene numbers by different mechanisms.</title>
        <authorList>
            <person name="Ali S.S."/>
            <person name="Shao J."/>
            <person name="Lary D.J."/>
            <person name="Kronmiller B."/>
            <person name="Shen D."/>
            <person name="Strem M.D."/>
            <person name="Amoako-Attah I."/>
            <person name="Akrofi A.Y."/>
            <person name="Begoude B.A."/>
            <person name="Ten Hoopen G.M."/>
            <person name="Coulibaly K."/>
            <person name="Kebe B.I."/>
            <person name="Melnick R.L."/>
            <person name="Guiltinan M.J."/>
            <person name="Tyler B.M."/>
            <person name="Meinhardt L.W."/>
            <person name="Bailey B.A."/>
        </authorList>
    </citation>
    <scope>NUCLEOTIDE SEQUENCE [LARGE SCALE GENOMIC DNA]</scope>
    <source>
        <strain evidence="5">sbr112.9</strain>
    </source>
</reference>
<sequence length="732" mass="83643">MLNVQRNTHDNDSGEEPLITSEYSPKKRTSKHLEELDSMNPGDDGIVNMVPAFGSNKSYKTWEEFEEVFSKYKKKNKLKFRVRSSEKTALYNSTHEDQIPSDFEFYQRIYRCTHGVSQASRSKGHRNRKTRYCKCKARLTAAVDRCADNTFKIMVRNENHTHSHPTTGTEASSYLTTKTLPLDAEDREDVKTLDDARVSSTHITNFLNDRLGCKVTPQQTRNLLRSIAGQDSGEDHMKNMLHALRQLDGSDVLVIQDQFDVTCGVVMQTKVQKMMFERWGETLVMDFTHGTNNLGYHLGASSSNLFYKATLSATLPTIATLLNTSFFCPFVGSLVVTSCTGRGFPVVDFICLNEQATTISTILEYFKEKNPLWENVVSVVIDKDFTEWKVLEECFPEAKILLCQFHAISYWKKVMKRSIYGIKIAQGEELLGLMIKLLYSSTQDAYDTHYRNLKDSCHRNKKQAFFAYFDKNWNSCNEMWSNFARGKYFTAGNTTTNRIESNWNQLKMLLGLKTRIDQTIAGLLQHQMTIIQQIVSEIGQLHSSSRRPQTVPTFLREVGSRISAHVLDKLKREWEQFVNLMEETTCGAVSLSAWTVSCHNQSFECDDLDWKCTCLFSMSNRLPCRHLMHLAHKGHGFKMLPVMTIRERWSTLSALNSMEELAAAGDMLRSIVRMSKLRLPNLMLPDVSSTGKLSAPTPSLKQVVYVRLRRRERANQVVLSSAEKYSFASAPP</sequence>
<comment type="caution">
    <text evidence="4">The sequence shown here is derived from an EMBL/GenBank/DDBJ whole genome shotgun (WGS) entry which is preliminary data.</text>
</comment>
<dbReference type="Proteomes" id="UP000237271">
    <property type="component" value="Unassembled WGS sequence"/>
</dbReference>
<evidence type="ECO:0000313" key="5">
    <source>
        <dbReference type="Proteomes" id="UP000237271"/>
    </source>
</evidence>
<evidence type="ECO:0000256" key="1">
    <source>
        <dbReference type="PROSITE-ProRule" id="PRU00325"/>
    </source>
</evidence>
<dbReference type="GO" id="GO:0008270">
    <property type="term" value="F:zinc ion binding"/>
    <property type="evidence" value="ECO:0007669"/>
    <property type="project" value="UniProtKB-KW"/>
</dbReference>